<evidence type="ECO:0000256" key="1">
    <source>
        <dbReference type="SAM" id="MobiDB-lite"/>
    </source>
</evidence>
<proteinExistence type="predicted"/>
<feature type="region of interest" description="Disordered" evidence="1">
    <location>
        <begin position="53"/>
        <end position="73"/>
    </location>
</feature>
<evidence type="ECO:0000313" key="3">
    <source>
        <dbReference type="EMBL" id="GBN59300.1"/>
    </source>
</evidence>
<name>A0A4Y2Q8V0_ARAVE</name>
<organism evidence="3 4">
    <name type="scientific">Araneus ventricosus</name>
    <name type="common">Orbweaver spider</name>
    <name type="synonym">Epeira ventricosa</name>
    <dbReference type="NCBI Taxonomy" id="182803"/>
    <lineage>
        <taxon>Eukaryota</taxon>
        <taxon>Metazoa</taxon>
        <taxon>Ecdysozoa</taxon>
        <taxon>Arthropoda</taxon>
        <taxon>Chelicerata</taxon>
        <taxon>Arachnida</taxon>
        <taxon>Araneae</taxon>
        <taxon>Araneomorphae</taxon>
        <taxon>Entelegynae</taxon>
        <taxon>Araneoidea</taxon>
        <taxon>Araneidae</taxon>
        <taxon>Araneus</taxon>
    </lineage>
</organism>
<accession>A0A4Y2Q8V0</accession>
<dbReference type="Pfam" id="PF17906">
    <property type="entry name" value="HTH_48"/>
    <property type="match status" value="1"/>
</dbReference>
<evidence type="ECO:0000313" key="4">
    <source>
        <dbReference type="Proteomes" id="UP000499080"/>
    </source>
</evidence>
<dbReference type="InterPro" id="IPR052709">
    <property type="entry name" value="Transposase-MT_Hybrid"/>
</dbReference>
<keyword evidence="4" id="KW-1185">Reference proteome</keyword>
<comment type="caution">
    <text evidence="3">The sequence shown here is derived from an EMBL/GenBank/DDBJ whole genome shotgun (WGS) entry which is preliminary data.</text>
</comment>
<dbReference type="InterPro" id="IPR041426">
    <property type="entry name" value="Mos1_HTH"/>
</dbReference>
<dbReference type="AlphaFoldDB" id="A0A4Y2Q8V0"/>
<gene>
    <name evidence="3" type="primary">YK006_19</name>
    <name evidence="3" type="ORF">AVEN_83222_1</name>
</gene>
<evidence type="ECO:0000259" key="2">
    <source>
        <dbReference type="Pfam" id="PF17906"/>
    </source>
</evidence>
<sequence length="110" mass="12676">MSSLEQRANIKFCVLLEKSPSETLEMLKKAYGNDAMKKTAVYKWHKRFHKGRTNIKDDHGTGHPSSSNADENVESFREIGRVDRRITIDAILPLNLEFHMGVFTAFFMMI</sequence>
<reference evidence="3 4" key="1">
    <citation type="journal article" date="2019" name="Sci. Rep.">
        <title>Orb-weaving spider Araneus ventricosus genome elucidates the spidroin gene catalogue.</title>
        <authorList>
            <person name="Kono N."/>
            <person name="Nakamura H."/>
            <person name="Ohtoshi R."/>
            <person name="Moran D.A.P."/>
            <person name="Shinohara A."/>
            <person name="Yoshida Y."/>
            <person name="Fujiwara M."/>
            <person name="Mori M."/>
            <person name="Tomita M."/>
            <person name="Arakawa K."/>
        </authorList>
    </citation>
    <scope>NUCLEOTIDE SEQUENCE [LARGE SCALE GENOMIC DNA]</scope>
</reference>
<protein>
    <recommendedName>
        <fullName evidence="2">Mos1 transposase HTH domain-containing protein</fullName>
    </recommendedName>
</protein>
<feature type="domain" description="Mos1 transposase HTH" evidence="2">
    <location>
        <begin position="7"/>
        <end position="51"/>
    </location>
</feature>
<dbReference type="PANTHER" id="PTHR46060">
    <property type="entry name" value="MARINER MOS1 TRANSPOSASE-LIKE PROTEIN"/>
    <property type="match status" value="1"/>
</dbReference>
<dbReference type="EMBL" id="BGPR01013116">
    <property type="protein sequence ID" value="GBN59300.1"/>
    <property type="molecule type" value="Genomic_DNA"/>
</dbReference>
<dbReference type="Gene3D" id="1.10.10.1450">
    <property type="match status" value="1"/>
</dbReference>
<dbReference type="OrthoDB" id="6433839at2759"/>
<dbReference type="Proteomes" id="UP000499080">
    <property type="component" value="Unassembled WGS sequence"/>
</dbReference>
<dbReference type="PANTHER" id="PTHR46060:SF1">
    <property type="entry name" value="MARINER MOS1 TRANSPOSASE-LIKE PROTEIN"/>
    <property type="match status" value="1"/>
</dbReference>